<gene>
    <name evidence="1" type="ORF">SAMN04488519_104292</name>
</gene>
<accession>A0A1I5FAC3</accession>
<reference evidence="2" key="1">
    <citation type="submission" date="2016-10" db="EMBL/GenBank/DDBJ databases">
        <authorList>
            <person name="Varghese N."/>
            <person name="Submissions S."/>
        </authorList>
    </citation>
    <scope>NUCLEOTIDE SEQUENCE [LARGE SCALE GENOMIC DNA]</scope>
    <source>
        <strain evidence="2">DSM 15282</strain>
    </source>
</reference>
<evidence type="ECO:0000313" key="1">
    <source>
        <dbReference type="EMBL" id="SFO20579.1"/>
    </source>
</evidence>
<dbReference type="STRING" id="226506.SAMN04488519_104292"/>
<keyword evidence="2" id="KW-1185">Reference proteome</keyword>
<dbReference type="Proteomes" id="UP000199564">
    <property type="component" value="Unassembled WGS sequence"/>
</dbReference>
<organism evidence="1 2">
    <name type="scientific">Algoriphagus ornithinivorans</name>
    <dbReference type="NCBI Taxonomy" id="226506"/>
    <lineage>
        <taxon>Bacteria</taxon>
        <taxon>Pseudomonadati</taxon>
        <taxon>Bacteroidota</taxon>
        <taxon>Cytophagia</taxon>
        <taxon>Cytophagales</taxon>
        <taxon>Cyclobacteriaceae</taxon>
        <taxon>Algoriphagus</taxon>
    </lineage>
</organism>
<protein>
    <recommendedName>
        <fullName evidence="3">DUF3467 domain-containing protein</fullName>
    </recommendedName>
</protein>
<name>A0A1I5FAC3_9BACT</name>
<dbReference type="EMBL" id="FOVW01000004">
    <property type="protein sequence ID" value="SFO20579.1"/>
    <property type="molecule type" value="Genomic_DNA"/>
</dbReference>
<dbReference type="AlphaFoldDB" id="A0A1I5FAC3"/>
<evidence type="ECO:0008006" key="3">
    <source>
        <dbReference type="Google" id="ProtNLM"/>
    </source>
</evidence>
<dbReference type="InterPro" id="IPR021857">
    <property type="entry name" value="DUF3467"/>
</dbReference>
<dbReference type="RefSeq" id="WP_091652813.1">
    <property type="nucleotide sequence ID" value="NZ_FOVW01000004.1"/>
</dbReference>
<evidence type="ECO:0000313" key="2">
    <source>
        <dbReference type="Proteomes" id="UP000199564"/>
    </source>
</evidence>
<dbReference type="Pfam" id="PF11950">
    <property type="entry name" value="DUF3467"/>
    <property type="match status" value="1"/>
</dbReference>
<proteinExistence type="predicted"/>
<sequence>MSDEKGQNRPDQQINVELSEEVAEGVYSNLAMIAHSNSEFVIDFIRLMPGVPKAKVKSRIIVTPDHAKRLLAALKDNIEKYEAAFGKINQNGGAPEFPITFGTPGEA</sequence>